<proteinExistence type="inferred from homology"/>
<protein>
    <recommendedName>
        <fullName evidence="5">Acyl-CoA dehydrogenase/oxidase C-terminal domain-containing protein</fullName>
    </recommendedName>
</protein>
<comment type="caution">
    <text evidence="6">The sequence shown here is derived from an EMBL/GenBank/DDBJ whole genome shotgun (WGS) entry which is preliminary data.</text>
</comment>
<evidence type="ECO:0000259" key="5">
    <source>
        <dbReference type="Pfam" id="PF00441"/>
    </source>
</evidence>
<name>X0VJP2_9ZZZZ</name>
<evidence type="ECO:0000256" key="1">
    <source>
        <dbReference type="ARBA" id="ARBA00009347"/>
    </source>
</evidence>
<dbReference type="AlphaFoldDB" id="X0VJP2"/>
<evidence type="ECO:0000256" key="3">
    <source>
        <dbReference type="ARBA" id="ARBA00022827"/>
    </source>
</evidence>
<gene>
    <name evidence="6" type="ORF">S01H1_48964</name>
</gene>
<organism evidence="6">
    <name type="scientific">marine sediment metagenome</name>
    <dbReference type="NCBI Taxonomy" id="412755"/>
    <lineage>
        <taxon>unclassified sequences</taxon>
        <taxon>metagenomes</taxon>
        <taxon>ecological metagenomes</taxon>
    </lineage>
</organism>
<dbReference type="Gene3D" id="1.20.140.10">
    <property type="entry name" value="Butyryl-CoA Dehydrogenase, subunit A, domain 3"/>
    <property type="match status" value="1"/>
</dbReference>
<dbReference type="CDD" id="cd00567">
    <property type="entry name" value="ACAD"/>
    <property type="match status" value="1"/>
</dbReference>
<evidence type="ECO:0000256" key="4">
    <source>
        <dbReference type="ARBA" id="ARBA00023002"/>
    </source>
</evidence>
<accession>X0VJP2</accession>
<feature type="non-terminal residue" evidence="6">
    <location>
        <position position="1"/>
    </location>
</feature>
<dbReference type="PANTHER" id="PTHR43884">
    <property type="entry name" value="ACYL-COA DEHYDROGENASE"/>
    <property type="match status" value="1"/>
</dbReference>
<comment type="similarity">
    <text evidence="1">Belongs to the acyl-CoA dehydrogenase family.</text>
</comment>
<sequence>PDANVADCILVVARTDEKSKGEDGITIFIVGAKSPGISYTVLKTIANDKLCEVVFNQVSVPKENILGQLDHGWSEVQKITQRAAVAKCCEMVGYIQQAMDITVDYAKERKQFDRPIGSFQVIQHYCADMTTDVDGTRLSAYQAAWMISEGLPCTQEVAIAKAWAGEACQRVMALAHQVHGAIGCTIDHDLQYYTRRAKAAEVTFGDASFYREIVAQEMGL</sequence>
<reference evidence="6" key="1">
    <citation type="journal article" date="2014" name="Front. Microbiol.">
        <title>High frequency of phylogenetically diverse reductive dehalogenase-homologous genes in deep subseafloor sedimentary metagenomes.</title>
        <authorList>
            <person name="Kawai M."/>
            <person name="Futagami T."/>
            <person name="Toyoda A."/>
            <person name="Takaki Y."/>
            <person name="Nishi S."/>
            <person name="Hori S."/>
            <person name="Arai W."/>
            <person name="Tsubouchi T."/>
            <person name="Morono Y."/>
            <person name="Uchiyama I."/>
            <person name="Ito T."/>
            <person name="Fujiyama A."/>
            <person name="Inagaki F."/>
            <person name="Takami H."/>
        </authorList>
    </citation>
    <scope>NUCLEOTIDE SEQUENCE</scope>
    <source>
        <strain evidence="6">Expedition CK06-06</strain>
    </source>
</reference>
<keyword evidence="4" id="KW-0560">Oxidoreductase</keyword>
<evidence type="ECO:0000256" key="2">
    <source>
        <dbReference type="ARBA" id="ARBA00022630"/>
    </source>
</evidence>
<evidence type="ECO:0000313" key="6">
    <source>
        <dbReference type="EMBL" id="GAG18445.1"/>
    </source>
</evidence>
<dbReference type="InterPro" id="IPR046373">
    <property type="entry name" value="Acyl-CoA_Oxase/DH_mid-dom_sf"/>
</dbReference>
<dbReference type="InterPro" id="IPR036250">
    <property type="entry name" value="AcylCo_DH-like_C"/>
</dbReference>
<dbReference type="EMBL" id="BARS01031466">
    <property type="protein sequence ID" value="GAG18445.1"/>
    <property type="molecule type" value="Genomic_DNA"/>
</dbReference>
<dbReference type="SUPFAM" id="SSF56645">
    <property type="entry name" value="Acyl-CoA dehydrogenase NM domain-like"/>
    <property type="match status" value="1"/>
</dbReference>
<keyword evidence="3" id="KW-0274">FAD</keyword>
<dbReference type="PANTHER" id="PTHR43884:SF20">
    <property type="entry name" value="ACYL-COA DEHYDROGENASE FADE28"/>
    <property type="match status" value="1"/>
</dbReference>
<dbReference type="SUPFAM" id="SSF47203">
    <property type="entry name" value="Acyl-CoA dehydrogenase C-terminal domain-like"/>
    <property type="match status" value="1"/>
</dbReference>
<dbReference type="InterPro" id="IPR009075">
    <property type="entry name" value="AcylCo_DH/oxidase_C"/>
</dbReference>
<dbReference type="Pfam" id="PF00441">
    <property type="entry name" value="Acyl-CoA_dh_1"/>
    <property type="match status" value="1"/>
</dbReference>
<feature type="domain" description="Acyl-CoA dehydrogenase/oxidase C-terminal" evidence="5">
    <location>
        <begin position="70"/>
        <end position="218"/>
    </location>
</feature>
<dbReference type="GO" id="GO:0003995">
    <property type="term" value="F:acyl-CoA dehydrogenase activity"/>
    <property type="evidence" value="ECO:0007669"/>
    <property type="project" value="TreeGrafter"/>
</dbReference>
<dbReference type="Gene3D" id="2.40.110.10">
    <property type="entry name" value="Butyryl-CoA Dehydrogenase, subunit A, domain 2"/>
    <property type="match status" value="1"/>
</dbReference>
<keyword evidence="2" id="KW-0285">Flavoprotein</keyword>
<dbReference type="InterPro" id="IPR009100">
    <property type="entry name" value="AcylCoA_DH/oxidase_NM_dom_sf"/>
</dbReference>